<dbReference type="AlphaFoldDB" id="A0A151J2Y7"/>
<proteinExistence type="predicted"/>
<gene>
    <name evidence="1" type="ORF">ALC57_11015</name>
</gene>
<name>A0A151J2Y7_9HYME</name>
<organism evidence="1 2">
    <name type="scientific">Trachymyrmex cornetzi</name>
    <dbReference type="NCBI Taxonomy" id="471704"/>
    <lineage>
        <taxon>Eukaryota</taxon>
        <taxon>Metazoa</taxon>
        <taxon>Ecdysozoa</taxon>
        <taxon>Arthropoda</taxon>
        <taxon>Hexapoda</taxon>
        <taxon>Insecta</taxon>
        <taxon>Pterygota</taxon>
        <taxon>Neoptera</taxon>
        <taxon>Endopterygota</taxon>
        <taxon>Hymenoptera</taxon>
        <taxon>Apocrita</taxon>
        <taxon>Aculeata</taxon>
        <taxon>Formicoidea</taxon>
        <taxon>Formicidae</taxon>
        <taxon>Myrmicinae</taxon>
        <taxon>Trachymyrmex</taxon>
    </lineage>
</organism>
<evidence type="ECO:0000313" key="2">
    <source>
        <dbReference type="Proteomes" id="UP000078492"/>
    </source>
</evidence>
<accession>A0A151J2Y7</accession>
<reference evidence="1 2" key="1">
    <citation type="submission" date="2015-09" db="EMBL/GenBank/DDBJ databases">
        <title>Trachymyrmex cornetzi WGS genome.</title>
        <authorList>
            <person name="Nygaard S."/>
            <person name="Hu H."/>
            <person name="Boomsma J."/>
            <person name="Zhang G."/>
        </authorList>
    </citation>
    <scope>NUCLEOTIDE SEQUENCE [LARGE SCALE GENOMIC DNA]</scope>
    <source>
        <strain evidence="1">Tcor2-1</strain>
        <tissue evidence="1">Whole body</tissue>
    </source>
</reference>
<dbReference type="EMBL" id="KQ980313">
    <property type="protein sequence ID" value="KYN16697.1"/>
    <property type="molecule type" value="Genomic_DNA"/>
</dbReference>
<keyword evidence="2" id="KW-1185">Reference proteome</keyword>
<sequence length="106" mass="12554">MVYAAPFCTNSATKGYIMKIFLRDTKRRALWATNVEKKLDINEKCISLHLSGNNFKIFNLVLFDFNNNMSIYSLNGRYPYRNTKNRLYRFKVDLVKKKAILFKDID</sequence>
<evidence type="ECO:0000313" key="1">
    <source>
        <dbReference type="EMBL" id="KYN16697.1"/>
    </source>
</evidence>
<dbReference type="Proteomes" id="UP000078492">
    <property type="component" value="Unassembled WGS sequence"/>
</dbReference>
<evidence type="ECO:0008006" key="3">
    <source>
        <dbReference type="Google" id="ProtNLM"/>
    </source>
</evidence>
<protein>
    <recommendedName>
        <fullName evidence="3">THAP-type domain-containing protein</fullName>
    </recommendedName>
</protein>